<dbReference type="KEGG" id="rir:BN877_I2362"/>
<organism evidence="2 3">
    <name type="scientific">Agrobacterium pusense</name>
    <dbReference type="NCBI Taxonomy" id="648995"/>
    <lineage>
        <taxon>Bacteria</taxon>
        <taxon>Pseudomonadati</taxon>
        <taxon>Pseudomonadota</taxon>
        <taxon>Alphaproteobacteria</taxon>
        <taxon>Hyphomicrobiales</taxon>
        <taxon>Rhizobiaceae</taxon>
        <taxon>Rhizobium/Agrobacterium group</taxon>
        <taxon>Agrobacterium</taxon>
    </lineage>
</organism>
<accession>U4Q9L9</accession>
<evidence type="ECO:0000313" key="2">
    <source>
        <dbReference type="EMBL" id="CDI09251.1"/>
    </source>
</evidence>
<gene>
    <name evidence="2" type="ORF">BN877_I2362</name>
</gene>
<dbReference type="AlphaFoldDB" id="U4Q9L9"/>
<reference evidence="2 3" key="1">
    <citation type="journal article" date="2013" name="Genome Announc.">
        <title>Complete Genome Sequence of the Sesbania Symbiont and Rice Growth-Promoting Endophyte Rhizobium sp. Strain IRBG74.</title>
        <authorList>
            <person name="Crook M.B."/>
            <person name="Mitra S."/>
            <person name="Ane J.M."/>
            <person name="Sadowsky M.J."/>
            <person name="Gyaneshwar P."/>
        </authorList>
    </citation>
    <scope>NUCLEOTIDE SEQUENCE [LARGE SCALE GENOMIC DNA]</scope>
    <source>
        <strain evidence="2 3">IRBG74</strain>
    </source>
</reference>
<evidence type="ECO:0000313" key="3">
    <source>
        <dbReference type="Proteomes" id="UP000016944"/>
    </source>
</evidence>
<dbReference type="EMBL" id="HG518322">
    <property type="protein sequence ID" value="CDI09251.1"/>
    <property type="molecule type" value="Genomic_DNA"/>
</dbReference>
<dbReference type="HOGENOM" id="CLU_2603610_0_0_5"/>
<evidence type="ECO:0000256" key="1">
    <source>
        <dbReference type="SAM" id="Phobius"/>
    </source>
</evidence>
<keyword evidence="1" id="KW-0472">Membrane</keyword>
<feature type="transmembrane region" description="Helical" evidence="1">
    <location>
        <begin position="29"/>
        <end position="50"/>
    </location>
</feature>
<proteinExistence type="predicted"/>
<sequence length="79" mass="8862">MHKIIRRLGFAIAESKSAAAMLCSDRDWLSIRSSLLMTVGKTVMVAIIGVPKGVFIIRWIRCIYLNLAYIVSLSKTILH</sequence>
<keyword evidence="1" id="KW-1133">Transmembrane helix</keyword>
<dbReference type="Proteomes" id="UP000016944">
    <property type="component" value="Chromosome I"/>
</dbReference>
<feature type="transmembrane region" description="Helical" evidence="1">
    <location>
        <begin position="62"/>
        <end position="78"/>
    </location>
</feature>
<protein>
    <submittedName>
        <fullName evidence="2">Uncharacterized protein</fullName>
    </submittedName>
</protein>
<name>U4Q9L9_9HYPH</name>
<keyword evidence="1" id="KW-0812">Transmembrane</keyword>